<sequence>MKTIHDLALSSKTVNLSEVMKNVTTNIMMRVSFGKRYQDGHESAKFFRLLNELQAYLVDLYVSDIWPGLPFVGLIDRLMGKKNRLEKCFRDLDSFYQQLIDERLVNNQKHKSYEEDEDDVIDILLQLVKDKLFNLTNEHIKAMLMDVLVAGTDTSAAIVVWAMALLIRNPKVMKKAQEEVRNVIGKNSKINEDDLPKLTYLKAVIKETMRLYPPAPLLVPRETRKDSILHGYKIKQKTLVYVNAWAIGRDPRSWESPEEFLPERFLGGCDIDFKGNDFELIPFGAGRRLCPGMSIGVVMVELLLANLLYLFDWGLPNGIEKEDIDFDAMPGITMHKRNELCVLAHMHY</sequence>
<proteinExistence type="predicted"/>
<comment type="caution">
    <text evidence="1">The sequence shown here is derived from an EMBL/GenBank/DDBJ whole genome shotgun (WGS) entry which is preliminary data.</text>
</comment>
<organism evidence="1 2">
    <name type="scientific">Smallanthus sonchifolius</name>
    <dbReference type="NCBI Taxonomy" id="185202"/>
    <lineage>
        <taxon>Eukaryota</taxon>
        <taxon>Viridiplantae</taxon>
        <taxon>Streptophyta</taxon>
        <taxon>Embryophyta</taxon>
        <taxon>Tracheophyta</taxon>
        <taxon>Spermatophyta</taxon>
        <taxon>Magnoliopsida</taxon>
        <taxon>eudicotyledons</taxon>
        <taxon>Gunneridae</taxon>
        <taxon>Pentapetalae</taxon>
        <taxon>asterids</taxon>
        <taxon>campanulids</taxon>
        <taxon>Asterales</taxon>
        <taxon>Asteraceae</taxon>
        <taxon>Asteroideae</taxon>
        <taxon>Heliantheae alliance</taxon>
        <taxon>Millerieae</taxon>
        <taxon>Smallanthus</taxon>
    </lineage>
</organism>
<evidence type="ECO:0000313" key="1">
    <source>
        <dbReference type="EMBL" id="KAI3761238.1"/>
    </source>
</evidence>
<evidence type="ECO:0000313" key="2">
    <source>
        <dbReference type="Proteomes" id="UP001056120"/>
    </source>
</evidence>
<dbReference type="Proteomes" id="UP001056120">
    <property type="component" value="Linkage Group LG17"/>
</dbReference>
<reference evidence="2" key="1">
    <citation type="journal article" date="2022" name="Mol. Ecol. Resour.">
        <title>The genomes of chicory, endive, great burdock and yacon provide insights into Asteraceae palaeo-polyploidization history and plant inulin production.</title>
        <authorList>
            <person name="Fan W."/>
            <person name="Wang S."/>
            <person name="Wang H."/>
            <person name="Wang A."/>
            <person name="Jiang F."/>
            <person name="Liu H."/>
            <person name="Zhao H."/>
            <person name="Xu D."/>
            <person name="Zhang Y."/>
        </authorList>
    </citation>
    <scope>NUCLEOTIDE SEQUENCE [LARGE SCALE GENOMIC DNA]</scope>
    <source>
        <strain evidence="2">cv. Yunnan</strain>
    </source>
</reference>
<keyword evidence="2" id="KW-1185">Reference proteome</keyword>
<reference evidence="1 2" key="2">
    <citation type="journal article" date="2022" name="Mol. Ecol. Resour.">
        <title>The genomes of chicory, endive, great burdock and yacon provide insights into Asteraceae paleo-polyploidization history and plant inulin production.</title>
        <authorList>
            <person name="Fan W."/>
            <person name="Wang S."/>
            <person name="Wang H."/>
            <person name="Wang A."/>
            <person name="Jiang F."/>
            <person name="Liu H."/>
            <person name="Zhao H."/>
            <person name="Xu D."/>
            <person name="Zhang Y."/>
        </authorList>
    </citation>
    <scope>NUCLEOTIDE SEQUENCE [LARGE SCALE GENOMIC DNA]</scope>
    <source>
        <strain evidence="2">cv. Yunnan</strain>
        <tissue evidence="1">Leaves</tissue>
    </source>
</reference>
<dbReference type="EMBL" id="CM042034">
    <property type="protein sequence ID" value="KAI3761238.1"/>
    <property type="molecule type" value="Genomic_DNA"/>
</dbReference>
<gene>
    <name evidence="1" type="ORF">L1987_51650</name>
</gene>
<name>A0ACB9ERP1_9ASTR</name>
<accession>A0ACB9ERP1</accession>
<protein>
    <submittedName>
        <fullName evidence="1">Uncharacterized protein</fullName>
    </submittedName>
</protein>